<dbReference type="PANTHER" id="PTHR37164:SF1">
    <property type="entry name" value="BACTERIOHEMERYTHRIN"/>
    <property type="match status" value="1"/>
</dbReference>
<dbReference type="SUPFAM" id="SSF47188">
    <property type="entry name" value="Hemerythrin-like"/>
    <property type="match status" value="1"/>
</dbReference>
<feature type="binding site" evidence="6">
    <location>
        <position position="113"/>
    </location>
    <ligand>
        <name>Fe cation</name>
        <dbReference type="ChEBI" id="CHEBI:24875"/>
        <label>2</label>
    </ligand>
</feature>
<feature type="binding site" evidence="6">
    <location>
        <position position="56"/>
    </location>
    <ligand>
        <name>Fe cation</name>
        <dbReference type="ChEBI" id="CHEBI:24875"/>
        <label>1</label>
    </ligand>
</feature>
<organism evidence="8">
    <name type="scientific">Phascolosoma agassizii</name>
    <dbReference type="NCBI Taxonomy" id="360543"/>
    <lineage>
        <taxon>Eukaryota</taxon>
        <taxon>Metazoa</taxon>
        <taxon>Spiralia</taxon>
        <taxon>Lophotrochozoa</taxon>
        <taxon>Annelida</taxon>
        <taxon>Sipuncula</taxon>
        <taxon>Phascolosomatidea</taxon>
        <taxon>Phascolosomatiformes</taxon>
        <taxon>Phascolosomatidae</taxon>
        <taxon>Phascolosoma</taxon>
    </lineage>
</organism>
<name>A0A1S6QD32_9ANNE</name>
<reference evidence="8" key="1">
    <citation type="submission" date="2016-10" db="EMBL/GenBank/DDBJ databases">
        <title>Discovery and evolution of novel hemerythrin genes in annelid worms.</title>
        <authorList>
            <person name="Costa-Paiva E.M."/>
            <person name="Whelan N.V."/>
            <person name="Waits D.S."/>
            <person name="Santos S."/>
            <person name="Schrago C.G."/>
            <person name="Halanych K.M."/>
        </authorList>
    </citation>
    <scope>NUCLEOTIDE SEQUENCE</scope>
</reference>
<dbReference type="InterPro" id="IPR012827">
    <property type="entry name" value="Hemerythrin_metal-bd"/>
</dbReference>
<dbReference type="PRINTS" id="PR00186">
    <property type="entry name" value="HEMERYTHRIN"/>
</dbReference>
<dbReference type="Gene3D" id="1.20.120.50">
    <property type="entry name" value="Hemerythrin-like"/>
    <property type="match status" value="1"/>
</dbReference>
<keyword evidence="5 6" id="KW-0408">Iron</keyword>
<evidence type="ECO:0000256" key="5">
    <source>
        <dbReference type="ARBA" id="ARBA00023004"/>
    </source>
</evidence>
<evidence type="ECO:0000256" key="6">
    <source>
        <dbReference type="PIRSR" id="PIRSR002033-1"/>
    </source>
</evidence>
<dbReference type="PIRSF" id="PIRSF002033">
    <property type="entry name" value="Hemerythrin"/>
    <property type="match status" value="1"/>
</dbReference>
<dbReference type="Pfam" id="PF01814">
    <property type="entry name" value="Hemerythrin"/>
    <property type="match status" value="1"/>
</dbReference>
<protein>
    <submittedName>
        <fullName evidence="8">Hemerythrin</fullName>
    </submittedName>
</protein>
<evidence type="ECO:0000256" key="1">
    <source>
        <dbReference type="ARBA" id="ARBA00010587"/>
    </source>
</evidence>
<dbReference type="InterPro" id="IPR012312">
    <property type="entry name" value="Hemerythrin-like"/>
</dbReference>
<evidence type="ECO:0000256" key="2">
    <source>
        <dbReference type="ARBA" id="ARBA00022448"/>
    </source>
</evidence>
<comment type="similarity">
    <text evidence="1">Belongs to the hemerythrin family.</text>
</comment>
<dbReference type="InterPro" id="IPR002063">
    <property type="entry name" value="Haemerythrin"/>
</dbReference>
<sequence length="129" mass="15350">MGYEIPEPYIWDESFMVFYTDLDAEHKKLFEACFDCSKDKDSQENVDKFCEVTEDHFTNEEVYMMRALYPAFLPHKKMHDDFLMRLLELKAPISDQDVFFAKDWLVNHIKTTDFKYIGKIDKIAKGVVD</sequence>
<feature type="binding site" evidence="6">
    <location>
        <position position="108"/>
    </location>
    <ligand>
        <name>Fe cation</name>
        <dbReference type="ChEBI" id="CHEBI:24875"/>
        <label>2</label>
    </ligand>
</feature>
<keyword evidence="4 6" id="KW-0479">Metal-binding</keyword>
<dbReference type="AlphaFoldDB" id="A0A1S6QD32"/>
<evidence type="ECO:0000256" key="4">
    <source>
        <dbReference type="ARBA" id="ARBA00022723"/>
    </source>
</evidence>
<accession>A0A1S6QD32</accession>
<dbReference type="InterPro" id="IPR016131">
    <property type="entry name" value="Haemerythrin_Fe_BS"/>
</dbReference>
<dbReference type="CDD" id="cd12107">
    <property type="entry name" value="Hemerythrin"/>
    <property type="match status" value="1"/>
</dbReference>
<dbReference type="InterPro" id="IPR035938">
    <property type="entry name" value="Hemerythrin-like_sf"/>
</dbReference>
<feature type="binding site" evidence="6">
    <location>
        <position position="60"/>
    </location>
    <ligand>
        <name>Fe cation</name>
        <dbReference type="ChEBI" id="CHEBI:24875"/>
        <label>1</label>
    </ligand>
</feature>
<keyword evidence="2" id="KW-0813">Transport</keyword>
<feature type="binding site" evidence="6">
    <location>
        <position position="26"/>
    </location>
    <ligand>
        <name>Fe cation</name>
        <dbReference type="ChEBI" id="CHEBI:24875"/>
        <label>1</label>
    </ligand>
</feature>
<keyword evidence="3" id="KW-0561">Oxygen transport</keyword>
<feature type="binding site" evidence="6">
    <location>
        <position position="75"/>
    </location>
    <ligand>
        <name>Fe cation</name>
        <dbReference type="ChEBI" id="CHEBI:24875"/>
        <label>2</label>
    </ligand>
</feature>
<feature type="binding site" evidence="6">
    <location>
        <position position="113"/>
    </location>
    <ligand>
        <name>Fe cation</name>
        <dbReference type="ChEBI" id="CHEBI:24875"/>
        <label>1</label>
    </ligand>
</feature>
<dbReference type="NCBIfam" id="TIGR02481">
    <property type="entry name" value="hemeryth_dom"/>
    <property type="match status" value="1"/>
</dbReference>
<dbReference type="NCBIfam" id="TIGR00058">
    <property type="entry name" value="Hemerythrin"/>
    <property type="match status" value="1"/>
</dbReference>
<evidence type="ECO:0000259" key="7">
    <source>
        <dbReference type="Pfam" id="PF01814"/>
    </source>
</evidence>
<dbReference type="PROSITE" id="PS00550">
    <property type="entry name" value="HEMERYTHRINS"/>
    <property type="match status" value="1"/>
</dbReference>
<dbReference type="EMBL" id="KY007448">
    <property type="protein sequence ID" value="AQV13746.1"/>
    <property type="molecule type" value="mRNA"/>
</dbReference>
<evidence type="ECO:0000256" key="3">
    <source>
        <dbReference type="ARBA" id="ARBA00022621"/>
    </source>
</evidence>
<feature type="domain" description="Hemerythrin-like" evidence="7">
    <location>
        <begin position="19"/>
        <end position="119"/>
    </location>
</feature>
<dbReference type="GO" id="GO:0005344">
    <property type="term" value="F:oxygen carrier activity"/>
    <property type="evidence" value="ECO:0007669"/>
    <property type="project" value="UniProtKB-KW"/>
</dbReference>
<feature type="binding site" evidence="6">
    <location>
        <position position="79"/>
    </location>
    <ligand>
        <name>Fe cation</name>
        <dbReference type="ChEBI" id="CHEBI:24875"/>
        <label>2</label>
    </ligand>
</feature>
<proteinExistence type="evidence at transcript level"/>
<evidence type="ECO:0000313" key="8">
    <source>
        <dbReference type="EMBL" id="AQV13746.1"/>
    </source>
</evidence>
<feature type="binding site" evidence="6">
    <location>
        <position position="60"/>
    </location>
    <ligand>
        <name>Fe cation</name>
        <dbReference type="ChEBI" id="CHEBI:24875"/>
        <label>2</label>
    </ligand>
</feature>
<dbReference type="GO" id="GO:0005506">
    <property type="term" value="F:iron ion binding"/>
    <property type="evidence" value="ECO:0007669"/>
    <property type="project" value="InterPro"/>
</dbReference>
<dbReference type="InterPro" id="IPR050669">
    <property type="entry name" value="Hemerythrin"/>
</dbReference>
<dbReference type="PANTHER" id="PTHR37164">
    <property type="entry name" value="BACTERIOHEMERYTHRIN"/>
    <property type="match status" value="1"/>
</dbReference>